<feature type="signal peptide" evidence="1">
    <location>
        <begin position="1"/>
        <end position="24"/>
    </location>
</feature>
<evidence type="ECO:0000313" key="3">
    <source>
        <dbReference type="Proteomes" id="UP001364472"/>
    </source>
</evidence>
<gene>
    <name evidence="2" type="ORF">WB794_07310</name>
</gene>
<accession>A0AAW9R5K0</accession>
<evidence type="ECO:0000256" key="1">
    <source>
        <dbReference type="SAM" id="SignalP"/>
    </source>
</evidence>
<keyword evidence="1" id="KW-0732">Signal</keyword>
<keyword evidence="3" id="KW-1185">Reference proteome</keyword>
<name>A0AAW9R5K0_9GAMM</name>
<organism evidence="2 3">
    <name type="scientific">Denitratimonas tolerans</name>
    <dbReference type="NCBI Taxonomy" id="1338420"/>
    <lineage>
        <taxon>Bacteria</taxon>
        <taxon>Pseudomonadati</taxon>
        <taxon>Pseudomonadota</taxon>
        <taxon>Gammaproteobacteria</taxon>
        <taxon>Lysobacterales</taxon>
        <taxon>Lysobacteraceae</taxon>
        <taxon>Denitratimonas</taxon>
    </lineage>
</organism>
<proteinExistence type="predicted"/>
<dbReference type="AlphaFoldDB" id="A0AAW9R5K0"/>
<dbReference type="RefSeq" id="WP_337335191.1">
    <property type="nucleotide sequence ID" value="NZ_JBBDHC010000008.1"/>
</dbReference>
<dbReference type="Gene3D" id="3.40.190.10">
    <property type="entry name" value="Periplasmic binding protein-like II"/>
    <property type="match status" value="1"/>
</dbReference>
<dbReference type="EMBL" id="JBBDHC010000008">
    <property type="protein sequence ID" value="MEJ1249476.1"/>
    <property type="molecule type" value="Genomic_DNA"/>
</dbReference>
<dbReference type="Pfam" id="PF12974">
    <property type="entry name" value="Phosphonate-bd"/>
    <property type="match status" value="1"/>
</dbReference>
<dbReference type="Proteomes" id="UP001364472">
    <property type="component" value="Unassembled WGS sequence"/>
</dbReference>
<reference evidence="2 3" key="1">
    <citation type="journal article" date="2016" name="Antonie Van Leeuwenhoek">
        <title>Denitratimonas tolerans gen. nov., sp. nov., a denitrifying bacterium isolated from a bioreactor for tannery wastewater treatment.</title>
        <authorList>
            <person name="Han S.I."/>
            <person name="Kim J.O."/>
            <person name="Lee Y.R."/>
            <person name="Ekpeghere K.I."/>
            <person name="Koh S.C."/>
            <person name="Whang K.S."/>
        </authorList>
    </citation>
    <scope>NUCLEOTIDE SEQUENCE [LARGE SCALE GENOMIC DNA]</scope>
    <source>
        <strain evidence="2 3">KACC 17565</strain>
    </source>
</reference>
<feature type="chain" id="PRO_5043353703" evidence="1">
    <location>
        <begin position="25"/>
        <end position="288"/>
    </location>
</feature>
<protein>
    <submittedName>
        <fullName evidence="2">PhnD/SsuA/transferrin family substrate-binding protein</fullName>
    </submittedName>
</protein>
<comment type="caution">
    <text evidence="2">The sequence shown here is derived from an EMBL/GenBank/DDBJ whole genome shotgun (WGS) entry which is preliminary data.</text>
</comment>
<evidence type="ECO:0000313" key="2">
    <source>
        <dbReference type="EMBL" id="MEJ1249476.1"/>
    </source>
</evidence>
<sequence length="288" mass="31461">MKRIVLALGVVLVLGLVPAAGALAANYRLAVEPMYPPDQAQEVYKPLIDYLSRTTGHRFQLVVSRNYHTYWRDLRNNSPVDFAFDDPHFVDFRIQRFGFVPVARNAQPTVYALLGQPELEGENVRALIGMPVACMPSPSLGFALLGEMYGNNPLAQPDIRSEAISWRDGVEMVFAGEVQGAMVPGYLAETYYNLPTLARTRPLPGKAFTASPKVPAEDVASVAKALETLHEDAELYDVLAELGAPRFEPATAAEYAGLEKILSGFYGYRTAPKPGQEATVEAEAVDGN</sequence>